<dbReference type="RefSeq" id="YP_010769479.1">
    <property type="nucleotide sequence ID" value="NC_073988.1"/>
</dbReference>
<dbReference type="Proteomes" id="UP000678804">
    <property type="component" value="Segment"/>
</dbReference>
<sequence>MSVNSYFSSLNDFRPARASFGEVVSIKLVSIESIKDHESGIWRNLDNDLAWTKRKSIHVPASSNAYWNWMALRSAVTRYCAISGHSTVTTCYLQSRVKEVVMEIHRRELMATYHNQGRSIQYYTAFIREDVSGQPIMGWVTGQ</sequence>
<organism evidence="1 2">
    <name type="scientific">ssRNA phage Esthiorhiza.2_40</name>
    <dbReference type="NCBI Taxonomy" id="2786059"/>
    <lineage>
        <taxon>Viruses</taxon>
        <taxon>Riboviria</taxon>
        <taxon>Orthornavirae</taxon>
        <taxon>Lenarviricota</taxon>
        <taxon>Leviviricetes</taxon>
        <taxon>Norzivirales</taxon>
        <taxon>Fiersviridae</taxon>
        <taxon>Luthavirus</taxon>
        <taxon>Luthavirus edaphovicinum</taxon>
    </lineage>
</organism>
<dbReference type="EMBL" id="BK013819">
    <property type="protein sequence ID" value="DAD51437.1"/>
    <property type="molecule type" value="Genomic_RNA"/>
</dbReference>
<evidence type="ECO:0000313" key="1">
    <source>
        <dbReference type="EMBL" id="DAD51437.1"/>
    </source>
</evidence>
<dbReference type="GeneID" id="80398512"/>
<gene>
    <name evidence="1" type="primary">Esthiorhiza.2_40_1</name>
</gene>
<evidence type="ECO:0000313" key="2">
    <source>
        <dbReference type="Proteomes" id="UP000678804"/>
    </source>
</evidence>
<accession>A0A8S5L238</accession>
<keyword evidence="2" id="KW-1185">Reference proteome</keyword>
<protein>
    <submittedName>
        <fullName evidence="1">Uncharacterized protein</fullName>
    </submittedName>
</protein>
<proteinExistence type="predicted"/>
<name>A0A8S5L238_9VIRU</name>
<dbReference type="KEGG" id="vg:80398512"/>
<reference evidence="1" key="1">
    <citation type="submission" date="2020-09" db="EMBL/GenBank/DDBJ databases">
        <title>Leviviricetes taxonomy.</title>
        <authorList>
            <person name="Stockdale S.R."/>
            <person name="Callanan J."/>
            <person name="Adriaenssens E.M."/>
            <person name="Kuhn J.H."/>
            <person name="Rumnieks J."/>
            <person name="Shkoporov A."/>
            <person name="Draper L.A."/>
            <person name="Ross P."/>
            <person name="Hill C."/>
        </authorList>
    </citation>
    <scope>NUCLEOTIDE SEQUENCE</scope>
</reference>